<name>A0A447TCJ1_CHRVL</name>
<dbReference type="EMBL" id="LR134182">
    <property type="protein sequence ID" value="VEB42610.1"/>
    <property type="molecule type" value="Genomic_DNA"/>
</dbReference>
<dbReference type="AlphaFoldDB" id="A0A447TCJ1"/>
<evidence type="ECO:0000313" key="2">
    <source>
        <dbReference type="Proteomes" id="UP000275777"/>
    </source>
</evidence>
<reference evidence="1 2" key="1">
    <citation type="submission" date="2018-12" db="EMBL/GenBank/DDBJ databases">
        <authorList>
            <consortium name="Pathogen Informatics"/>
        </authorList>
    </citation>
    <scope>NUCLEOTIDE SEQUENCE [LARGE SCALE GENOMIC DNA]</scope>
    <source>
        <strain evidence="1 2">NCTC9695</strain>
    </source>
</reference>
<organism evidence="1 2">
    <name type="scientific">Chromobacterium violaceum</name>
    <dbReference type="NCBI Taxonomy" id="536"/>
    <lineage>
        <taxon>Bacteria</taxon>
        <taxon>Pseudomonadati</taxon>
        <taxon>Pseudomonadota</taxon>
        <taxon>Betaproteobacteria</taxon>
        <taxon>Neisseriales</taxon>
        <taxon>Chromobacteriaceae</taxon>
        <taxon>Chromobacterium</taxon>
    </lineage>
</organism>
<gene>
    <name evidence="1" type="ORF">NCTC9695_03060</name>
</gene>
<evidence type="ECO:0000313" key="1">
    <source>
        <dbReference type="EMBL" id="VEB42610.1"/>
    </source>
</evidence>
<dbReference type="Proteomes" id="UP000275777">
    <property type="component" value="Chromosome"/>
</dbReference>
<accession>A0A447TCJ1</accession>
<proteinExistence type="predicted"/>
<sequence length="92" mass="9822">MKIASLAGLAPDDIHPCFLDAFSDYLVPAQPSLPQLAAMLRRRGWIPELSAGAWLDGRLAGFWLCAAPEIDGEREGYCIAAGVSPPRGDAAR</sequence>
<protein>
    <submittedName>
        <fullName evidence="1">Uncharacterized protein</fullName>
    </submittedName>
</protein>